<evidence type="ECO:0000313" key="7">
    <source>
        <dbReference type="Proteomes" id="UP000231701"/>
    </source>
</evidence>
<dbReference type="InterPro" id="IPR036390">
    <property type="entry name" value="WH_DNA-bd_sf"/>
</dbReference>
<dbReference type="AlphaFoldDB" id="A0A2K8L178"/>
<dbReference type="InterPro" id="IPR001845">
    <property type="entry name" value="HTH_ArsR_DNA-bd_dom"/>
</dbReference>
<dbReference type="GO" id="GO:0046685">
    <property type="term" value="P:response to arsenic-containing substance"/>
    <property type="evidence" value="ECO:0007669"/>
    <property type="project" value="UniProtKB-KW"/>
</dbReference>
<reference evidence="6 7" key="1">
    <citation type="submission" date="2016-12" db="EMBL/GenBank/DDBJ databases">
        <title>Isolation and genomic insights into novel planktonic Zetaproteobacteria from stratified waters of the Chesapeake Bay.</title>
        <authorList>
            <person name="McAllister S.M."/>
            <person name="Kato S."/>
            <person name="Chan C.S."/>
            <person name="Chiu B.K."/>
            <person name="Field E.K."/>
        </authorList>
    </citation>
    <scope>NUCLEOTIDE SEQUENCE [LARGE SCALE GENOMIC DNA]</scope>
    <source>
        <strain evidence="6 7">CP-5</strain>
    </source>
</reference>
<keyword evidence="2" id="KW-0805">Transcription regulation</keyword>
<dbReference type="CDD" id="cd00090">
    <property type="entry name" value="HTH_ARSR"/>
    <property type="match status" value="1"/>
</dbReference>
<evidence type="ECO:0000256" key="1">
    <source>
        <dbReference type="ARBA" id="ARBA00022849"/>
    </source>
</evidence>
<dbReference type="PANTHER" id="PTHR33154:SF18">
    <property type="entry name" value="ARSENICAL RESISTANCE OPERON REPRESSOR"/>
    <property type="match status" value="1"/>
</dbReference>
<dbReference type="SMART" id="SM00418">
    <property type="entry name" value="HTH_ARSR"/>
    <property type="match status" value="1"/>
</dbReference>
<dbReference type="GO" id="GO:0003700">
    <property type="term" value="F:DNA-binding transcription factor activity"/>
    <property type="evidence" value="ECO:0007669"/>
    <property type="project" value="InterPro"/>
</dbReference>
<dbReference type="RefSeq" id="WP_100278556.1">
    <property type="nucleotide sequence ID" value="NZ_CP018799.1"/>
</dbReference>
<gene>
    <name evidence="6" type="ORF">Ga0123461_2433</name>
</gene>
<dbReference type="EMBL" id="CP018799">
    <property type="protein sequence ID" value="ATX80832.1"/>
    <property type="molecule type" value="Genomic_DNA"/>
</dbReference>
<name>A0A2K8L178_MARES</name>
<evidence type="ECO:0000259" key="5">
    <source>
        <dbReference type="PROSITE" id="PS50987"/>
    </source>
</evidence>
<keyword evidence="4" id="KW-0804">Transcription</keyword>
<keyword evidence="1" id="KW-0059">Arsenical resistance</keyword>
<dbReference type="GO" id="GO:0003677">
    <property type="term" value="F:DNA binding"/>
    <property type="evidence" value="ECO:0007669"/>
    <property type="project" value="UniProtKB-KW"/>
</dbReference>
<dbReference type="PRINTS" id="PR00778">
    <property type="entry name" value="HTHARSR"/>
</dbReference>
<dbReference type="PROSITE" id="PS50987">
    <property type="entry name" value="HTH_ARSR_2"/>
    <property type="match status" value="1"/>
</dbReference>
<proteinExistence type="predicted"/>
<evidence type="ECO:0000256" key="4">
    <source>
        <dbReference type="ARBA" id="ARBA00023163"/>
    </source>
</evidence>
<dbReference type="OrthoDB" id="9793058at2"/>
<evidence type="ECO:0000313" key="6">
    <source>
        <dbReference type="EMBL" id="ATX80832.1"/>
    </source>
</evidence>
<dbReference type="KEGG" id="maes:Ga0123461_2433"/>
<sequence length="105" mass="11828">MRLNQIFKALGEPVRLRLVSLLATSGEQCVCHLTEALLLPQSTVSRHLGVLRQAGLISARRDGKWMYYQLMDDTPTELITLLTRSSLTEVLLLQDAERLNRSCSC</sequence>
<keyword evidence="7" id="KW-1185">Reference proteome</keyword>
<feature type="domain" description="HTH arsR-type" evidence="5">
    <location>
        <begin position="1"/>
        <end position="90"/>
    </location>
</feature>
<evidence type="ECO:0000256" key="2">
    <source>
        <dbReference type="ARBA" id="ARBA00023015"/>
    </source>
</evidence>
<dbReference type="Pfam" id="PF01022">
    <property type="entry name" value="HTH_5"/>
    <property type="match status" value="1"/>
</dbReference>
<dbReference type="Proteomes" id="UP000231701">
    <property type="component" value="Chromosome"/>
</dbReference>
<dbReference type="NCBIfam" id="NF033788">
    <property type="entry name" value="HTH_metalloreg"/>
    <property type="match status" value="1"/>
</dbReference>
<keyword evidence="3" id="KW-0238">DNA-binding</keyword>
<protein>
    <submittedName>
        <fullName evidence="6">ArsR family transcriptional regulator</fullName>
    </submittedName>
</protein>
<dbReference type="InterPro" id="IPR036388">
    <property type="entry name" value="WH-like_DNA-bd_sf"/>
</dbReference>
<evidence type="ECO:0000256" key="3">
    <source>
        <dbReference type="ARBA" id="ARBA00023125"/>
    </source>
</evidence>
<dbReference type="Gene3D" id="1.10.10.10">
    <property type="entry name" value="Winged helix-like DNA-binding domain superfamily/Winged helix DNA-binding domain"/>
    <property type="match status" value="1"/>
</dbReference>
<dbReference type="PANTHER" id="PTHR33154">
    <property type="entry name" value="TRANSCRIPTIONAL REGULATOR, ARSR FAMILY"/>
    <property type="match status" value="1"/>
</dbReference>
<accession>A0A2K8L178</accession>
<dbReference type="InterPro" id="IPR051081">
    <property type="entry name" value="HTH_MetalResp_TranReg"/>
</dbReference>
<dbReference type="SUPFAM" id="SSF46785">
    <property type="entry name" value="Winged helix' DNA-binding domain"/>
    <property type="match status" value="1"/>
</dbReference>
<organism evidence="6 7">
    <name type="scientific">Mariprofundus aestuarium</name>
    <dbReference type="NCBI Taxonomy" id="1921086"/>
    <lineage>
        <taxon>Bacteria</taxon>
        <taxon>Pseudomonadati</taxon>
        <taxon>Pseudomonadota</taxon>
        <taxon>Candidatius Mariprofundia</taxon>
        <taxon>Mariprofundales</taxon>
        <taxon>Mariprofundaceae</taxon>
        <taxon>Mariprofundus</taxon>
    </lineage>
</organism>
<dbReference type="InterPro" id="IPR011991">
    <property type="entry name" value="ArsR-like_HTH"/>
</dbReference>